<protein>
    <submittedName>
        <fullName evidence="3">FixH family protein</fullName>
    </submittedName>
</protein>
<dbReference type="InterPro" id="IPR032693">
    <property type="entry name" value="YtkA-like_dom"/>
</dbReference>
<feature type="signal peptide" evidence="1">
    <location>
        <begin position="1"/>
        <end position="22"/>
    </location>
</feature>
<keyword evidence="1" id="KW-0732">Signal</keyword>
<gene>
    <name evidence="3" type="ORF">VJ786_00600</name>
</gene>
<dbReference type="EMBL" id="JAYLLN010000001">
    <property type="protein sequence ID" value="MEI5983388.1"/>
    <property type="molecule type" value="Genomic_DNA"/>
</dbReference>
<sequence length="261" mass="28809">MKKMLYLLMMSIGMLFMGSCQKDEVLDLPMDGKIKLTETSLPTGEQLSVFADKALQVGYQNLYFQIKKNGLAVKDQPLTFAPIMDMSSMAHGAPSGTLTYQSNLEAYQGFAVFTMPSGESGTWSLKVTYQGKELEIPVEVTAAAIGNTPVKTFSGNDGKKYVLALVEPSKPKMGMNDLLLMVFLRENMFSFSPVEGLTLGFHPEMTSMNHGSPNNVIPVSIGKGQYQGKVNFTMTGDWRLFFDLKSGENEIANDIYLDLLF</sequence>
<comment type="caution">
    <text evidence="3">The sequence shown here is derived from an EMBL/GenBank/DDBJ whole genome shotgun (WGS) entry which is preliminary data.</text>
</comment>
<dbReference type="Proteomes" id="UP001363035">
    <property type="component" value="Unassembled WGS sequence"/>
</dbReference>
<evidence type="ECO:0000313" key="3">
    <source>
        <dbReference type="EMBL" id="MEI5983388.1"/>
    </source>
</evidence>
<accession>A0ABU8I1P4</accession>
<proteinExistence type="predicted"/>
<feature type="domain" description="YtkA-like" evidence="2">
    <location>
        <begin position="159"/>
        <end position="240"/>
    </location>
</feature>
<reference evidence="3 4" key="1">
    <citation type="submission" date="2024-01" db="EMBL/GenBank/DDBJ databases">
        <title>Sphingobacterium tenebrionis sp. nov., a novel endophyte isolated from tenebrio molitor intestines.</title>
        <authorList>
            <person name="Zhang C."/>
        </authorList>
    </citation>
    <scope>NUCLEOTIDE SEQUENCE [LARGE SCALE GENOMIC DNA]</scope>
    <source>
        <strain evidence="3 4">PU5-4</strain>
    </source>
</reference>
<evidence type="ECO:0000313" key="4">
    <source>
        <dbReference type="Proteomes" id="UP001363035"/>
    </source>
</evidence>
<organism evidence="3 4">
    <name type="scientific">Sphingobacterium tenebrionis</name>
    <dbReference type="NCBI Taxonomy" id="3111775"/>
    <lineage>
        <taxon>Bacteria</taxon>
        <taxon>Pseudomonadati</taxon>
        <taxon>Bacteroidota</taxon>
        <taxon>Sphingobacteriia</taxon>
        <taxon>Sphingobacteriales</taxon>
        <taxon>Sphingobacteriaceae</taxon>
        <taxon>Sphingobacterium</taxon>
    </lineage>
</organism>
<name>A0ABU8I1P4_9SPHI</name>
<evidence type="ECO:0000259" key="2">
    <source>
        <dbReference type="Pfam" id="PF13115"/>
    </source>
</evidence>
<dbReference type="Pfam" id="PF13115">
    <property type="entry name" value="YtkA"/>
    <property type="match status" value="1"/>
</dbReference>
<dbReference type="PROSITE" id="PS51257">
    <property type="entry name" value="PROKAR_LIPOPROTEIN"/>
    <property type="match status" value="1"/>
</dbReference>
<evidence type="ECO:0000256" key="1">
    <source>
        <dbReference type="SAM" id="SignalP"/>
    </source>
</evidence>
<feature type="chain" id="PRO_5046867120" evidence="1">
    <location>
        <begin position="23"/>
        <end position="261"/>
    </location>
</feature>
<keyword evidence="4" id="KW-1185">Reference proteome</keyword>
<dbReference type="RefSeq" id="WP_336557021.1">
    <property type="nucleotide sequence ID" value="NZ_JAYLLN010000001.1"/>
</dbReference>